<organism evidence="1 2">
    <name type="scientific">Candidatus Nitrosomaritimum aestuariumsis</name>
    <dbReference type="NCBI Taxonomy" id="3342354"/>
    <lineage>
        <taxon>Archaea</taxon>
        <taxon>Nitrososphaerota</taxon>
        <taxon>Nitrososphaeria</taxon>
        <taxon>Nitrosopumilales</taxon>
        <taxon>Nitrosopumilaceae</taxon>
        <taxon>Candidatus Nitrosomaritimum</taxon>
    </lineage>
</organism>
<dbReference type="EMBL" id="JACEMX010000103">
    <property type="protein sequence ID" value="MBA4463559.1"/>
    <property type="molecule type" value="Genomic_DNA"/>
</dbReference>
<proteinExistence type="predicted"/>
<dbReference type="Proteomes" id="UP000591542">
    <property type="component" value="Unassembled WGS sequence"/>
</dbReference>
<sequence>MQQLREFELHSDFSPTGDQPQAIDSLVRGVKKGTVQTLIGVTGSGKTFSVANVIARTGKNTLVISHNKTLAAQLYSELKQFFPKNNVGYFVSYYDYYQPESYIAQTDTYIEKDTQINEKIEKLRLEATAMLLSGEPTIIVSTVSCIYSLGNPDDWEDLAITINSGDEIKRNEIIRKFIDARYERNDLEIAPGNFRVKGDTIDIVPAYSEDIVRISLFGDEIEKITLLDHVSLKEKRKVAQMKIFPAKHYLIAKDVRERAVQSIKDELEKRLPELNELEKQRLEMRTKYDLEMIEELGYCSGIENYSRHFDGRKSGEKAFCLLDFFGDNFLLVIDESHVTLPQLHGMYKGDHSRKKELVTYGFRLPSAYDNRPLKFEEFEDYIKNTLFVSATPGDYEKKISSRIAEQLVRPTGLLDPEVEIRSTKNQMDDLIEEIAKRASRNQRVLVTTLTKRMAEDLAEYLSKKQVRVRYMHSEIEGLQRTELIRQLRLGEFDVLVGINLLREGLDIPEVSLVAILDADKEGFLRNFTSLIQTFGRAARNENGSVIMYADNVTVSMKNAINETKRRREKQIQYNKEHNITPQTIIKSVPEQVTTLDDTKLKSTHDLATDIIDLEAQMKKHSEDLDFERAIECRDRIKRLEREIKFKDDRK</sequence>
<gene>
    <name evidence="1" type="primary">uvrB</name>
    <name evidence="1" type="ORF">H2B01_05170</name>
</gene>
<comment type="caution">
    <text evidence="1">The sequence shown here is derived from an EMBL/GenBank/DDBJ whole genome shotgun (WGS) entry which is preliminary data.</text>
</comment>
<accession>A0AC60W8T9</accession>
<reference evidence="1 2" key="1">
    <citation type="journal article" date="2020" name="Appl. Environ. Microbiol.">
        <title>Genomic Characteristics of a Novel Species of Ammonia-Oxidizing Archaea from the Jiulong River Estuary.</title>
        <authorList>
            <person name="Zou D."/>
            <person name="Wan R."/>
            <person name="Han L."/>
            <person name="Xu M.N."/>
            <person name="Liu Y."/>
            <person name="Liu H."/>
            <person name="Kao S.J."/>
            <person name="Li M."/>
        </authorList>
    </citation>
    <scope>NUCLEOTIDE SEQUENCE [LARGE SCALE GENOMIC DNA]</scope>
    <source>
        <strain evidence="1">S2bin1</strain>
    </source>
</reference>
<name>A0AC60W8T9_9ARCH</name>
<evidence type="ECO:0000313" key="2">
    <source>
        <dbReference type="Proteomes" id="UP000591542"/>
    </source>
</evidence>
<protein>
    <submittedName>
        <fullName evidence="1">Excinuclease ABC subunit UvrB</fullName>
    </submittedName>
</protein>
<evidence type="ECO:0000313" key="1">
    <source>
        <dbReference type="EMBL" id="MBA4463559.1"/>
    </source>
</evidence>